<evidence type="ECO:0008006" key="4">
    <source>
        <dbReference type="Google" id="ProtNLM"/>
    </source>
</evidence>
<name>A0ABP5QDH6_9MICO</name>
<keyword evidence="1" id="KW-0472">Membrane</keyword>
<feature type="transmembrane region" description="Helical" evidence="1">
    <location>
        <begin position="82"/>
        <end position="102"/>
    </location>
</feature>
<proteinExistence type="predicted"/>
<accession>A0ABP5QDH6</accession>
<dbReference type="Proteomes" id="UP001500929">
    <property type="component" value="Unassembled WGS sequence"/>
</dbReference>
<feature type="transmembrane region" description="Helical" evidence="1">
    <location>
        <begin position="108"/>
        <end position="125"/>
    </location>
</feature>
<evidence type="ECO:0000313" key="3">
    <source>
        <dbReference type="Proteomes" id="UP001500929"/>
    </source>
</evidence>
<gene>
    <name evidence="2" type="ORF">GCM10009851_17200</name>
</gene>
<keyword evidence="1" id="KW-0812">Transmembrane</keyword>
<dbReference type="EMBL" id="BAAAQY010000004">
    <property type="protein sequence ID" value="GAA2232674.1"/>
    <property type="molecule type" value="Genomic_DNA"/>
</dbReference>
<dbReference type="RefSeq" id="WP_259479208.1">
    <property type="nucleotide sequence ID" value="NZ_BAAAQY010000004.1"/>
</dbReference>
<organism evidence="2 3">
    <name type="scientific">Herbiconiux moechotypicola</name>
    <dbReference type="NCBI Taxonomy" id="637393"/>
    <lineage>
        <taxon>Bacteria</taxon>
        <taxon>Bacillati</taxon>
        <taxon>Actinomycetota</taxon>
        <taxon>Actinomycetes</taxon>
        <taxon>Micrococcales</taxon>
        <taxon>Microbacteriaceae</taxon>
        <taxon>Herbiconiux</taxon>
    </lineage>
</organism>
<evidence type="ECO:0000313" key="2">
    <source>
        <dbReference type="EMBL" id="GAA2232674.1"/>
    </source>
</evidence>
<sequence>MTPQPLLAAAATSYAANCALGGAVALRVVDTSGFRWVHHALYISTCVLTGTALVALVVAATRTGCAPHRPHDRPRSRDTARASAALALLPTAVPLAIIPRVSARTRRHPLIALAAAPFYAAALLLDGRR</sequence>
<feature type="transmembrane region" description="Helical" evidence="1">
    <location>
        <begin position="41"/>
        <end position="61"/>
    </location>
</feature>
<comment type="caution">
    <text evidence="2">The sequence shown here is derived from an EMBL/GenBank/DDBJ whole genome shotgun (WGS) entry which is preliminary data.</text>
</comment>
<keyword evidence="3" id="KW-1185">Reference proteome</keyword>
<reference evidence="3" key="1">
    <citation type="journal article" date="2019" name="Int. J. Syst. Evol. Microbiol.">
        <title>The Global Catalogue of Microorganisms (GCM) 10K type strain sequencing project: providing services to taxonomists for standard genome sequencing and annotation.</title>
        <authorList>
            <consortium name="The Broad Institute Genomics Platform"/>
            <consortium name="The Broad Institute Genome Sequencing Center for Infectious Disease"/>
            <person name="Wu L."/>
            <person name="Ma J."/>
        </authorList>
    </citation>
    <scope>NUCLEOTIDE SEQUENCE [LARGE SCALE GENOMIC DNA]</scope>
    <source>
        <strain evidence="3">JCM 16117</strain>
    </source>
</reference>
<protein>
    <recommendedName>
        <fullName evidence="4">Integral membrane protein</fullName>
    </recommendedName>
</protein>
<evidence type="ECO:0000256" key="1">
    <source>
        <dbReference type="SAM" id="Phobius"/>
    </source>
</evidence>
<keyword evidence="1" id="KW-1133">Transmembrane helix</keyword>